<reference evidence="1 2" key="1">
    <citation type="submission" date="2020-02" db="EMBL/GenBank/DDBJ databases">
        <title>Nitrogenibacter mangrovi gen. nov., sp. nov. isolated from mangrove sediment, a denitrifying betaproteobacterium.</title>
        <authorList>
            <person name="Liao H."/>
            <person name="Tian Y."/>
        </authorList>
    </citation>
    <scope>NUCLEOTIDE SEQUENCE [LARGE SCALE GENOMIC DNA]</scope>
    <source>
        <strain evidence="1 2">M9-3-2</strain>
    </source>
</reference>
<gene>
    <name evidence="1" type="ORF">G3580_17710</name>
</gene>
<dbReference type="EMBL" id="CP048836">
    <property type="protein sequence ID" value="QID19290.1"/>
    <property type="molecule type" value="Genomic_DNA"/>
</dbReference>
<sequence length="378" mass="41201">MSDAQLEPVKIAAPWMDERSHGMLRTFFRDGLKSRCVLVEPDRAQAILIDVDRGDATRRLHDARLRWPEVPVIELSVNHPDQALFVRKPLRPKGMARALMSVRRKLRLSDDPVAESVGVCPGEAVDGAPATAVAAPRGPVPEPGTENHYVGQASDLDPAAPANWSRAHYDPAQFLQGHLQRAAAMADATGRRIAMTGVWGCWMIPPGNGAIELSMPDQYLRSLCLVTMNDSEVRLDAADAGADLTCSPEQTPRDVLLWKVALWTARGRVPLDAPLDAPVYLRHWPDLNELLVTPDAMRIAALWLNHPISLFELATRLDVPQRHVFSFYSACAAIGLAGPARRAADTLIEAPEVGATGMRALLGRLGERLGLGTQTESA</sequence>
<protein>
    <submittedName>
        <fullName evidence="1">Uncharacterized protein</fullName>
    </submittedName>
</protein>
<dbReference type="KEGG" id="azq:G3580_17710"/>
<dbReference type="Proteomes" id="UP000501991">
    <property type="component" value="Chromosome"/>
</dbReference>
<proteinExistence type="predicted"/>
<name>A0A6C1BA87_9RHOO</name>
<accession>A0A6C1BA87</accession>
<organism evidence="1 2">
    <name type="scientific">Nitrogeniibacter mangrovi</name>
    <dbReference type="NCBI Taxonomy" id="2016596"/>
    <lineage>
        <taxon>Bacteria</taxon>
        <taxon>Pseudomonadati</taxon>
        <taxon>Pseudomonadota</taxon>
        <taxon>Betaproteobacteria</taxon>
        <taxon>Rhodocyclales</taxon>
        <taxon>Zoogloeaceae</taxon>
        <taxon>Nitrogeniibacter</taxon>
    </lineage>
</organism>
<evidence type="ECO:0000313" key="1">
    <source>
        <dbReference type="EMBL" id="QID19290.1"/>
    </source>
</evidence>
<dbReference type="AlphaFoldDB" id="A0A6C1BA87"/>
<dbReference type="RefSeq" id="WP_173767745.1">
    <property type="nucleotide sequence ID" value="NZ_CP048836.1"/>
</dbReference>
<keyword evidence="2" id="KW-1185">Reference proteome</keyword>
<evidence type="ECO:0000313" key="2">
    <source>
        <dbReference type="Proteomes" id="UP000501991"/>
    </source>
</evidence>